<reference evidence="1 3" key="1">
    <citation type="journal article" date="2018" name="BMC Genomics">
        <title>Comparative genomics of the wheat fungal pathogen Pyrenophora tritici-repentis reveals chromosomal variations and genome plasticity.</title>
        <authorList>
            <person name="Moolhuijzen P."/>
            <person name="See P.T."/>
            <person name="Hane J.K."/>
            <person name="Shi G."/>
            <person name="Liu Z."/>
            <person name="Oliver R.P."/>
            <person name="Moffat C.S."/>
        </authorList>
    </citation>
    <scope>NUCLEOTIDE SEQUENCE [LARGE SCALE GENOMIC DNA]</scope>
    <source>
        <strain evidence="1">M4</strain>
    </source>
</reference>
<name>A0A2W1GI53_9PLEO</name>
<dbReference type="EMBL" id="NRDI02000017">
    <property type="protein sequence ID" value="KAI1510195.1"/>
    <property type="molecule type" value="Genomic_DNA"/>
</dbReference>
<dbReference type="Gene3D" id="1.20.120.450">
    <property type="entry name" value="dinb family like domain"/>
    <property type="match status" value="1"/>
</dbReference>
<protein>
    <submittedName>
        <fullName evidence="2">DUF1993 domain containing protein</fullName>
    </submittedName>
</protein>
<dbReference type="PANTHER" id="PTHR36922">
    <property type="entry name" value="BLL2446 PROTEIN"/>
    <property type="match status" value="1"/>
</dbReference>
<dbReference type="OMA" id="KDWAPLR"/>
<dbReference type="EMBL" id="NQIK02000006">
    <property type="protein sequence ID" value="KAF7569700.1"/>
    <property type="molecule type" value="Genomic_DNA"/>
</dbReference>
<reference evidence="2" key="3">
    <citation type="journal article" date="2022" name="bioRxiv">
        <title>A global pangenome for the wheat fungal pathogen Pyrenophora tritici-repentis and prediction of effector protein structural homology.</title>
        <authorList>
            <person name="Moolhuijzen P."/>
            <person name="See P.T."/>
            <person name="Shi G."/>
            <person name="Powell H.R."/>
            <person name="Cockram J."/>
            <person name="Jorgensen L.N."/>
            <person name="Benslimane H."/>
            <person name="Strelkov S.E."/>
            <person name="Turner J."/>
            <person name="Liu Z."/>
            <person name="Moffat C.S."/>
        </authorList>
    </citation>
    <scope>NUCLEOTIDE SEQUENCE</scope>
    <source>
        <strain evidence="2">86-124</strain>
    </source>
</reference>
<keyword evidence="4" id="KW-1185">Reference proteome</keyword>
<evidence type="ECO:0000313" key="4">
    <source>
        <dbReference type="Proteomes" id="UP000249757"/>
    </source>
</evidence>
<dbReference type="OrthoDB" id="3724345at2759"/>
<comment type="caution">
    <text evidence="2">The sequence shown here is derived from an EMBL/GenBank/DDBJ whole genome shotgun (WGS) entry which is preliminary data.</text>
</comment>
<dbReference type="InterPro" id="IPR018531">
    <property type="entry name" value="DUF1993"/>
</dbReference>
<dbReference type="Proteomes" id="UP000249757">
    <property type="component" value="Unassembled WGS sequence"/>
</dbReference>
<dbReference type="Proteomes" id="UP000245464">
    <property type="component" value="Chromosome 6"/>
</dbReference>
<dbReference type="Pfam" id="PF09351">
    <property type="entry name" value="DUF1993"/>
    <property type="match status" value="1"/>
</dbReference>
<evidence type="ECO:0000313" key="3">
    <source>
        <dbReference type="Proteomes" id="UP000245464"/>
    </source>
</evidence>
<reference evidence="2" key="2">
    <citation type="submission" date="2021-05" db="EMBL/GenBank/DDBJ databases">
        <authorList>
            <person name="Moolhuijzen P.M."/>
            <person name="Moffat C.S."/>
        </authorList>
    </citation>
    <scope>NUCLEOTIDE SEQUENCE</scope>
    <source>
        <strain evidence="2">86-124</strain>
    </source>
</reference>
<proteinExistence type="predicted"/>
<evidence type="ECO:0000313" key="1">
    <source>
        <dbReference type="EMBL" id="KAF7569700.1"/>
    </source>
</evidence>
<sequence>MSFHKTSIPTFRGIATSAISFLTTAKEEQSKNEALPSDEEVLDSQFGDMLPFRMQPIILAKFMLGPLENTKPSAKSPTLDPTSFKSLDDVINFLKQLVAVIDSVDEKAWNESAQNKLDIEVASKTLHITAVEDHVTSFVIPNSYFHLNTMYMLLRMTGFTLGKMHYIGPFMSEQARKDWAPLKG</sequence>
<accession>A0A2W1GI53</accession>
<dbReference type="SUPFAM" id="SSF109854">
    <property type="entry name" value="DinB/YfiT-like putative metalloenzymes"/>
    <property type="match status" value="1"/>
</dbReference>
<evidence type="ECO:0000313" key="2">
    <source>
        <dbReference type="EMBL" id="KAI1510195.1"/>
    </source>
</evidence>
<reference evidence="4" key="4">
    <citation type="journal article" date="2022" name="Microb. Genom.">
        <title>A global pangenome for the wheat fungal pathogen Pyrenophora tritici-repentis and prediction of effector protein structural homology.</title>
        <authorList>
            <person name="Moolhuijzen P.M."/>
            <person name="See P.T."/>
            <person name="Shi G."/>
            <person name="Powell H.R."/>
            <person name="Cockram J."/>
            <person name="Jorgensen L.N."/>
            <person name="Benslimane H."/>
            <person name="Strelkov S.E."/>
            <person name="Turner J."/>
            <person name="Liu Z."/>
            <person name="Moffat C.S."/>
        </authorList>
    </citation>
    <scope>NUCLEOTIDE SEQUENCE [LARGE SCALE GENOMIC DNA]</scope>
</reference>
<dbReference type="PANTHER" id="PTHR36922:SF1">
    <property type="entry name" value="DUF1993 DOMAIN-CONTAINING PROTEIN"/>
    <property type="match status" value="1"/>
</dbReference>
<dbReference type="InterPro" id="IPR034660">
    <property type="entry name" value="DinB/YfiT-like"/>
</dbReference>
<dbReference type="AlphaFoldDB" id="A0A2W1GI53"/>
<organism evidence="2 4">
    <name type="scientific">Pyrenophora tritici-repentis</name>
    <dbReference type="NCBI Taxonomy" id="45151"/>
    <lineage>
        <taxon>Eukaryota</taxon>
        <taxon>Fungi</taxon>
        <taxon>Dikarya</taxon>
        <taxon>Ascomycota</taxon>
        <taxon>Pezizomycotina</taxon>
        <taxon>Dothideomycetes</taxon>
        <taxon>Pleosporomycetidae</taxon>
        <taxon>Pleosporales</taxon>
        <taxon>Pleosporineae</taxon>
        <taxon>Pleosporaceae</taxon>
        <taxon>Pyrenophora</taxon>
    </lineage>
</organism>
<gene>
    <name evidence="2" type="ORF">Ptr86124_010641</name>
    <name evidence="1" type="ORF">PtrM4_121150</name>
</gene>